<accession>A0ABX0NIX8</accession>
<dbReference type="Pfam" id="PF07589">
    <property type="entry name" value="PEP-CTERM"/>
    <property type="match status" value="1"/>
</dbReference>
<gene>
    <name evidence="2" type="ORF">F2P44_31150</name>
</gene>
<dbReference type="EMBL" id="WHJG01000059">
    <property type="protein sequence ID" value="NHZ83691.1"/>
    <property type="molecule type" value="Genomic_DNA"/>
</dbReference>
<evidence type="ECO:0000313" key="2">
    <source>
        <dbReference type="EMBL" id="NHZ83691.1"/>
    </source>
</evidence>
<comment type="caution">
    <text evidence="2">The sequence shown here is derived from an EMBL/GenBank/DDBJ whole genome shotgun (WGS) entry which is preliminary data.</text>
</comment>
<sequence>MPFGNSTATVGATEWHVTASLNNPPLQDQFMQGFAMQRLYFDVTPATRVVFTADAVLSAADAGGRNAGWASVGFDGGFYPQQPLGTSIPIFSALETSDGNLSGTLRAELNTTQAGNAFLLVKAHALTTFTVTPVPEPASVTMLVAGLALVGGAAWRRRR</sequence>
<protein>
    <submittedName>
        <fullName evidence="2">PEP-CTERM sorting domain-containing protein</fullName>
    </submittedName>
</protein>
<dbReference type="InterPro" id="IPR013424">
    <property type="entry name" value="Ice-binding_C"/>
</dbReference>
<dbReference type="NCBIfam" id="TIGR02595">
    <property type="entry name" value="PEP_CTERM"/>
    <property type="match status" value="1"/>
</dbReference>
<keyword evidence="3" id="KW-1185">Reference proteome</keyword>
<feature type="domain" description="Ice-binding protein C-terminal" evidence="1">
    <location>
        <begin position="133"/>
        <end position="158"/>
    </location>
</feature>
<evidence type="ECO:0000259" key="1">
    <source>
        <dbReference type="Pfam" id="PF07589"/>
    </source>
</evidence>
<dbReference type="Proteomes" id="UP000621455">
    <property type="component" value="Unassembled WGS sequence"/>
</dbReference>
<organism evidence="2 3">
    <name type="scientific">Massilia frigida</name>
    <dbReference type="NCBI Taxonomy" id="2609281"/>
    <lineage>
        <taxon>Bacteria</taxon>
        <taxon>Pseudomonadati</taxon>
        <taxon>Pseudomonadota</taxon>
        <taxon>Betaproteobacteria</taxon>
        <taxon>Burkholderiales</taxon>
        <taxon>Oxalobacteraceae</taxon>
        <taxon>Telluria group</taxon>
        <taxon>Massilia</taxon>
    </lineage>
</organism>
<evidence type="ECO:0000313" key="3">
    <source>
        <dbReference type="Proteomes" id="UP000621455"/>
    </source>
</evidence>
<reference evidence="2 3" key="1">
    <citation type="submission" date="2019-10" db="EMBL/GenBank/DDBJ databases">
        <title>Taxonomy of Antarctic Massilia spp.: description of Massilia rubra sp. nov., Massilia aquatica sp. nov., Massilia mucilaginosa sp. nov., Massilia frigida sp. nov. isolated from streams, lakes and regoliths.</title>
        <authorList>
            <person name="Holochova P."/>
            <person name="Sedlacek I."/>
            <person name="Kralova S."/>
            <person name="Maslanova I."/>
            <person name="Busse H.-J."/>
            <person name="Stankova E."/>
            <person name="Vrbovska V."/>
            <person name="Kovarovic V."/>
            <person name="Bartak M."/>
            <person name="Svec P."/>
            <person name="Pantucek R."/>
        </authorList>
    </citation>
    <scope>NUCLEOTIDE SEQUENCE [LARGE SCALE GENOMIC DNA]</scope>
    <source>
        <strain evidence="2 3">CCM 8695</strain>
    </source>
</reference>
<name>A0ABX0NIX8_9BURK</name>
<proteinExistence type="predicted"/>